<dbReference type="SUPFAM" id="SSF82771">
    <property type="entry name" value="GIY-YIG endonuclease"/>
    <property type="match status" value="1"/>
</dbReference>
<evidence type="ECO:0000313" key="2">
    <source>
        <dbReference type="EMBL" id="MCF2303630.1"/>
    </source>
</evidence>
<protein>
    <recommendedName>
        <fullName evidence="1">GIY-YIG domain-containing protein</fullName>
    </recommendedName>
</protein>
<evidence type="ECO:0000313" key="3">
    <source>
        <dbReference type="Proteomes" id="UP000813876"/>
    </source>
</evidence>
<comment type="caution">
    <text evidence="2">The sequence shown here is derived from an EMBL/GenBank/DDBJ whole genome shotgun (WGS) entry which is preliminary data.</text>
</comment>
<dbReference type="PROSITE" id="PS50164">
    <property type="entry name" value="GIY_YIG"/>
    <property type="match status" value="1"/>
</dbReference>
<gene>
    <name evidence="2" type="ORF">GLP33_18050</name>
</gene>
<organism evidence="2 3">
    <name type="scientific">Photobacterium phosphoreum</name>
    <dbReference type="NCBI Taxonomy" id="659"/>
    <lineage>
        <taxon>Bacteria</taxon>
        <taxon>Pseudomonadati</taxon>
        <taxon>Pseudomonadota</taxon>
        <taxon>Gammaproteobacteria</taxon>
        <taxon>Vibrionales</taxon>
        <taxon>Vibrionaceae</taxon>
        <taxon>Photobacterium</taxon>
    </lineage>
</organism>
<sequence>MSKKKQERKTKITLNTGEVINSLSEFYKGRDCKNKISYSAYRGRVKNYELKYPDKIDNNYLIDAMYLSHADYRLKYVGGGRSKSVFFENKEYKTIKHLLLENFSIDIKTQEDIKYITSLKLKRPDYSYQDCVDELNIFKEFSDYFSYNKGIIYGIKDNRGDESKIIYIGSTSAIHKRIMSYNSEIKSASNPLTKDNHRPIIKFLSSIESPLTTNELNSIFLFVIEDDIPREELCKREQYYIDKYSTAVPTGFNVIKAANSSLGRGIKVKDENNESYPSITIMAEKKAILHKIEPHVIESRYRNQLLTNENNIDWDFIYSPARKHSKSQHRGKKFFRRWLQFNKKYSVCEEWRQKPEDTDDVAYERFYQDTNSLNNSRFDPYRYPKDELPEELKCKECVFKVSKEVESGKAELSMDNVEYLPRLMIQKRTHGKNIPYKDDVYTLKELSELILVPPSSITHHMKNGKTIEEIIEYYKIKDQKRKDRPSASKLSRELNIPVHRIRYQIEQGKNESEIRIHFNSLLG</sequence>
<proteinExistence type="predicted"/>
<dbReference type="RefSeq" id="WP_232581421.1">
    <property type="nucleotide sequence ID" value="NZ_WMCP01000029.1"/>
</dbReference>
<dbReference type="InterPro" id="IPR000305">
    <property type="entry name" value="GIY-YIG_endonuc"/>
</dbReference>
<dbReference type="Gene3D" id="3.40.1440.10">
    <property type="entry name" value="GIY-YIG endonuclease"/>
    <property type="match status" value="1"/>
</dbReference>
<feature type="domain" description="GIY-YIG" evidence="1">
    <location>
        <begin position="148"/>
        <end position="254"/>
    </location>
</feature>
<dbReference type="InterPro" id="IPR035901">
    <property type="entry name" value="GIY-YIG_endonuc_sf"/>
</dbReference>
<evidence type="ECO:0000259" key="1">
    <source>
        <dbReference type="PROSITE" id="PS50164"/>
    </source>
</evidence>
<dbReference type="EMBL" id="WMCP01000029">
    <property type="protein sequence ID" value="MCF2303630.1"/>
    <property type="molecule type" value="Genomic_DNA"/>
</dbReference>
<accession>A0AAW4ZTB3</accession>
<dbReference type="AlphaFoldDB" id="A0AAW4ZTB3"/>
<dbReference type="SMART" id="SM00465">
    <property type="entry name" value="GIYc"/>
    <property type="match status" value="1"/>
</dbReference>
<reference evidence="2" key="1">
    <citation type="submission" date="2019-11" db="EMBL/GenBank/DDBJ databases">
        <title>Comparative genomics of photobacteria reveal adaptation to distinct habitats.</title>
        <authorList>
            <person name="Fuertes-Perez S."/>
            <person name="Hilgarth M."/>
            <person name="Vogel R.F."/>
        </authorList>
    </citation>
    <scope>NUCLEOTIDE SEQUENCE</scope>
    <source>
        <strain evidence="2">TMW2.2145</strain>
    </source>
</reference>
<dbReference type="Proteomes" id="UP000813876">
    <property type="component" value="Unassembled WGS sequence"/>
</dbReference>
<name>A0AAW4ZTB3_PHOPO</name>